<evidence type="ECO:0000256" key="1">
    <source>
        <dbReference type="RuleBase" id="RU362039"/>
    </source>
</evidence>
<dbReference type="InterPro" id="IPR000979">
    <property type="entry name" value="Phosphodiesterase_MJ0936/Vps29"/>
</dbReference>
<dbReference type="NCBIfam" id="TIGR00040">
    <property type="entry name" value="yfcE"/>
    <property type="match status" value="1"/>
</dbReference>
<dbReference type="Pfam" id="PF12850">
    <property type="entry name" value="Metallophos_2"/>
    <property type="match status" value="1"/>
</dbReference>
<dbReference type="PANTHER" id="PTHR42850">
    <property type="entry name" value="METALLOPHOSPHOESTERASE"/>
    <property type="match status" value="1"/>
</dbReference>
<dbReference type="EC" id="3.1.4.-" evidence="1"/>
<dbReference type="AlphaFoldDB" id="A0A1H6K8N0"/>
<comment type="cofactor">
    <cofactor evidence="1">
        <name>a divalent metal cation</name>
        <dbReference type="ChEBI" id="CHEBI:60240"/>
    </cofactor>
</comment>
<dbReference type="EMBL" id="FNWU01000030">
    <property type="protein sequence ID" value="SEH67818.1"/>
    <property type="molecule type" value="Genomic_DNA"/>
</dbReference>
<dbReference type="PANTHER" id="PTHR42850:SF2">
    <property type="entry name" value="BLL5683 PROTEIN"/>
    <property type="match status" value="1"/>
</dbReference>
<dbReference type="RefSeq" id="WP_092818053.1">
    <property type="nucleotide sequence ID" value="NZ_FNWU01000030.1"/>
</dbReference>
<gene>
    <name evidence="3" type="ORF">SAMN05192561_1306</name>
</gene>
<keyword evidence="4" id="KW-1185">Reference proteome</keyword>
<proteinExistence type="inferred from homology"/>
<dbReference type="InterPro" id="IPR011152">
    <property type="entry name" value="Pesterase_MJ0912"/>
</dbReference>
<accession>A0A1H6K8N0</accession>
<dbReference type="InterPro" id="IPR050126">
    <property type="entry name" value="Ap4A_hydrolase"/>
</dbReference>
<dbReference type="PIRSF" id="PIRSF000883">
    <property type="entry name" value="Pesterase_MJ0912"/>
    <property type="match status" value="1"/>
</dbReference>
<protein>
    <recommendedName>
        <fullName evidence="1">Phosphoesterase</fullName>
        <ecNumber evidence="1">3.1.4.-</ecNumber>
    </recommendedName>
</protein>
<dbReference type="GO" id="GO:0046872">
    <property type="term" value="F:metal ion binding"/>
    <property type="evidence" value="ECO:0007669"/>
    <property type="project" value="UniProtKB-KW"/>
</dbReference>
<dbReference type="Proteomes" id="UP000199215">
    <property type="component" value="Unassembled WGS sequence"/>
</dbReference>
<dbReference type="SUPFAM" id="SSF56300">
    <property type="entry name" value="Metallo-dependent phosphatases"/>
    <property type="match status" value="1"/>
</dbReference>
<keyword evidence="1" id="KW-0479">Metal-binding</keyword>
<dbReference type="GO" id="GO:0016791">
    <property type="term" value="F:phosphatase activity"/>
    <property type="evidence" value="ECO:0007669"/>
    <property type="project" value="TreeGrafter"/>
</dbReference>
<evidence type="ECO:0000313" key="4">
    <source>
        <dbReference type="Proteomes" id="UP000199215"/>
    </source>
</evidence>
<dbReference type="GO" id="GO:0005737">
    <property type="term" value="C:cytoplasm"/>
    <property type="evidence" value="ECO:0007669"/>
    <property type="project" value="TreeGrafter"/>
</dbReference>
<evidence type="ECO:0000259" key="2">
    <source>
        <dbReference type="Pfam" id="PF12850"/>
    </source>
</evidence>
<dbReference type="InterPro" id="IPR024654">
    <property type="entry name" value="Calcineurin-like_PHP_lpxH"/>
</dbReference>
<dbReference type="STRING" id="1267564.SAMN05192561_1306"/>
<sequence length="239" mass="26209">MQLGLISDVHGNQPALEAVLEDMPDVDRIYHCGDAVGYNPFPEQVLNTLTTEGIDSIQGNHDRKISTDIDAMGTATDPDVDGDADLRPGELARLAGVWTHERLDAGEMEYLATLPQEATIEDGAVKLVHGKPGDQDGRLYPEEYGPHLFGDESILVHGHTHVQHAERFDGRLLVNPGSVGQPRDGDPRAAYAVVDVDARRADLHRVAYPIDEVVDEIRRTSLPDLLTLWLENGEIVMNA</sequence>
<comment type="similarity">
    <text evidence="1">Belongs to the metallophosphoesterase superfamily. YfcE family.</text>
</comment>
<evidence type="ECO:0000313" key="3">
    <source>
        <dbReference type="EMBL" id="SEH67818.1"/>
    </source>
</evidence>
<reference evidence="3 4" key="1">
    <citation type="submission" date="2016-10" db="EMBL/GenBank/DDBJ databases">
        <authorList>
            <person name="de Groot N.N."/>
        </authorList>
    </citation>
    <scope>NUCLEOTIDE SEQUENCE [LARGE SCALE GENOMIC DNA]</scope>
    <source>
        <strain evidence="3 4">IBRC-M10418</strain>
    </source>
</reference>
<dbReference type="Gene3D" id="3.60.21.10">
    <property type="match status" value="1"/>
</dbReference>
<dbReference type="InterPro" id="IPR029052">
    <property type="entry name" value="Metallo-depent_PP-like"/>
</dbReference>
<name>A0A1H6K8N0_9EURY</name>
<organism evidence="3 4">
    <name type="scientific">Halopenitus malekzadehii</name>
    <dbReference type="NCBI Taxonomy" id="1267564"/>
    <lineage>
        <taxon>Archaea</taxon>
        <taxon>Methanobacteriati</taxon>
        <taxon>Methanobacteriota</taxon>
        <taxon>Stenosarchaea group</taxon>
        <taxon>Halobacteria</taxon>
        <taxon>Halobacteriales</taxon>
        <taxon>Haloferacaceae</taxon>
        <taxon>Halopenitus</taxon>
    </lineage>
</organism>
<feature type="domain" description="Calcineurin-like phosphoesterase" evidence="2">
    <location>
        <begin position="1"/>
        <end position="198"/>
    </location>
</feature>
<dbReference type="OrthoDB" id="9937at2157"/>